<evidence type="ECO:0000313" key="4">
    <source>
        <dbReference type="EMBL" id="WJZ91239.1"/>
    </source>
</evidence>
<name>A0ABY9C939_VITVI</name>
<dbReference type="SUPFAM" id="SSF52058">
    <property type="entry name" value="L domain-like"/>
    <property type="match status" value="1"/>
</dbReference>
<dbReference type="Pfam" id="PF13855">
    <property type="entry name" value="LRR_8"/>
    <property type="match status" value="1"/>
</dbReference>
<evidence type="ECO:0000256" key="2">
    <source>
        <dbReference type="ARBA" id="ARBA00022737"/>
    </source>
</evidence>
<dbReference type="InterPro" id="IPR045344">
    <property type="entry name" value="C-JID"/>
</dbReference>
<gene>
    <name evidence="4" type="ORF">VitviT2T_010332</name>
</gene>
<protein>
    <recommendedName>
        <fullName evidence="3">TIR domain-containing protein</fullName>
    </recommendedName>
</protein>
<keyword evidence="5" id="KW-1185">Reference proteome</keyword>
<proteinExistence type="predicted"/>
<accession>A0ABY9C939</accession>
<dbReference type="Gene3D" id="3.40.50.10140">
    <property type="entry name" value="Toll/interleukin-1 receptor homology (TIR) domain"/>
    <property type="match status" value="1"/>
</dbReference>
<dbReference type="InterPro" id="IPR055414">
    <property type="entry name" value="LRR_R13L4/SHOC2-like"/>
</dbReference>
<dbReference type="InterPro" id="IPR032675">
    <property type="entry name" value="LRR_dom_sf"/>
</dbReference>
<dbReference type="SMART" id="SM00255">
    <property type="entry name" value="TIR"/>
    <property type="match status" value="1"/>
</dbReference>
<dbReference type="Pfam" id="PF20160">
    <property type="entry name" value="C-JID"/>
    <property type="match status" value="1"/>
</dbReference>
<dbReference type="SMART" id="SM00369">
    <property type="entry name" value="LRR_TYP"/>
    <property type="match status" value="5"/>
</dbReference>
<dbReference type="PROSITE" id="PS51450">
    <property type="entry name" value="LRR"/>
    <property type="match status" value="1"/>
</dbReference>
<dbReference type="InterPro" id="IPR003591">
    <property type="entry name" value="Leu-rich_rpt_typical-subtyp"/>
</dbReference>
<evidence type="ECO:0000313" key="5">
    <source>
        <dbReference type="Proteomes" id="UP001227230"/>
    </source>
</evidence>
<dbReference type="Pfam" id="PF00560">
    <property type="entry name" value="LRR_1"/>
    <property type="match status" value="1"/>
</dbReference>
<dbReference type="InterPro" id="IPR001611">
    <property type="entry name" value="Leu-rich_rpt"/>
</dbReference>
<feature type="domain" description="TIR" evidence="3">
    <location>
        <begin position="19"/>
        <end position="186"/>
    </location>
</feature>
<dbReference type="InterPro" id="IPR000157">
    <property type="entry name" value="TIR_dom"/>
</dbReference>
<reference evidence="4 5" key="1">
    <citation type="journal article" date="2023" name="Hortic Res">
        <title>The complete reference genome for grapevine (Vitis vinifera L.) genetics and breeding.</title>
        <authorList>
            <person name="Shi X."/>
            <person name="Cao S."/>
            <person name="Wang X."/>
            <person name="Huang S."/>
            <person name="Wang Y."/>
            <person name="Liu Z."/>
            <person name="Liu W."/>
            <person name="Leng X."/>
            <person name="Peng Y."/>
            <person name="Wang N."/>
            <person name="Wang Y."/>
            <person name="Ma Z."/>
            <person name="Xu X."/>
            <person name="Zhang F."/>
            <person name="Xue H."/>
            <person name="Zhong H."/>
            <person name="Wang Y."/>
            <person name="Zhang K."/>
            <person name="Velt A."/>
            <person name="Avia K."/>
            <person name="Holtgrawe D."/>
            <person name="Grimplet J."/>
            <person name="Matus J.T."/>
            <person name="Ware D."/>
            <person name="Wu X."/>
            <person name="Wang H."/>
            <person name="Liu C."/>
            <person name="Fang Y."/>
            <person name="Rustenholz C."/>
            <person name="Cheng Z."/>
            <person name="Xiao H."/>
            <person name="Zhou Y."/>
        </authorList>
    </citation>
    <scope>NUCLEOTIDE SEQUENCE [LARGE SCALE GENOMIC DNA]</scope>
    <source>
        <strain evidence="5">cv. Pinot noir / PN40024</strain>
        <tissue evidence="4">Leaf</tissue>
    </source>
</reference>
<dbReference type="Gene3D" id="3.80.10.10">
    <property type="entry name" value="Ribonuclease Inhibitor"/>
    <property type="match status" value="3"/>
</dbReference>
<dbReference type="Pfam" id="PF23598">
    <property type="entry name" value="LRR_14"/>
    <property type="match status" value="1"/>
</dbReference>
<organism evidence="4 5">
    <name type="scientific">Vitis vinifera</name>
    <name type="common">Grape</name>
    <dbReference type="NCBI Taxonomy" id="29760"/>
    <lineage>
        <taxon>Eukaryota</taxon>
        <taxon>Viridiplantae</taxon>
        <taxon>Streptophyta</taxon>
        <taxon>Embryophyta</taxon>
        <taxon>Tracheophyta</taxon>
        <taxon>Spermatophyta</taxon>
        <taxon>Magnoliopsida</taxon>
        <taxon>eudicotyledons</taxon>
        <taxon>Gunneridae</taxon>
        <taxon>Pentapetalae</taxon>
        <taxon>rosids</taxon>
        <taxon>Vitales</taxon>
        <taxon>Vitaceae</taxon>
        <taxon>Viteae</taxon>
        <taxon>Vitis</taxon>
    </lineage>
</organism>
<dbReference type="SUPFAM" id="SSF52200">
    <property type="entry name" value="Toll/Interleukin receptor TIR domain"/>
    <property type="match status" value="1"/>
</dbReference>
<dbReference type="InterPro" id="IPR044974">
    <property type="entry name" value="Disease_R_plants"/>
</dbReference>
<dbReference type="SUPFAM" id="SSF52047">
    <property type="entry name" value="RNI-like"/>
    <property type="match status" value="1"/>
</dbReference>
<dbReference type="Proteomes" id="UP001227230">
    <property type="component" value="Chromosome 7"/>
</dbReference>
<dbReference type="EMBL" id="CP126654">
    <property type="protein sequence ID" value="WJZ91239.1"/>
    <property type="molecule type" value="Genomic_DNA"/>
</dbReference>
<dbReference type="PANTHER" id="PTHR11017">
    <property type="entry name" value="LEUCINE-RICH REPEAT-CONTAINING PROTEIN"/>
    <property type="match status" value="1"/>
</dbReference>
<dbReference type="Pfam" id="PF01582">
    <property type="entry name" value="TIR"/>
    <property type="match status" value="1"/>
</dbReference>
<keyword evidence="2" id="KW-0677">Repeat</keyword>
<dbReference type="PANTHER" id="PTHR11017:SF570">
    <property type="entry name" value="DISEASE RESISTANCE PROTEIN (TIR-NBS CLASS)-RELATED"/>
    <property type="match status" value="1"/>
</dbReference>
<evidence type="ECO:0000259" key="3">
    <source>
        <dbReference type="PROSITE" id="PS50104"/>
    </source>
</evidence>
<dbReference type="PROSITE" id="PS50104">
    <property type="entry name" value="TIR"/>
    <property type="match status" value="1"/>
</dbReference>
<sequence>MASTSAQMASDSSPSNLGWTYDVFLSFRGEDTRNNFTSHLYTDLVRKGIRTFRDDKLPRGEKIAPELLNAIEKSRSSIIVFSKTYADSRWCLDELAKIMECRQEYRQKVLPIFYHVDPSDVRKQTGREIVREQHPKDPSKWSRLWNPDDIYRAFISEERMQNVETISLDLSRSKEIWFTTNIFAKMKKVFVKMKNLRFLKVYSSHGDEYKMLLPKGFEFPPNLNYLHWDGLESLPSNFYGEKLVAIILKSSNIKTLLKGDKCFAELKFINLSKSQQLIKIPEFSRMPKLEKLNLHGCVSFSKLHSSIGTFSQMKFLRVLNFSESGIRELPSSIGSLIYLETLNLSKCSKFEKFPDIFFVNMRHLKMLRLSDSGIKELPTSIECLEALEILLLDNCSNFEKFPEIQKNMENLSYLALENTAIKELSCWTSHLTRLTELSLRGCKNLRSLPSSICQLKFLRYCHLDGCSNLEIFSEITEDLEHLRYLNLRQLAITELPSSIERLKRLTRLELSNCDKLETLPNSIGNLTCLHALLVRNCRKLHKLPDSLRSLHRCLKELDVGGCNLMEGAIPSDLWCLFSLESLNVSENNIRCIPVGIIQLSQLDILRMNHCPMLEEIPELQSSLRWIGAHGCPCLETLSSDPMHPLWSSLLNCFKSQIQDFECPTRSKYYCETRVVIPGSRGIPEWISHKSMGSEITIDLPKNWYEDNNFLGFALFNHHVPLDYDHDLLNPTLDLLMSHGNRFEYMHRIWFSPEGKKCFTNGVSIWPWGFEKDCTSCPDPELMVAYFPQIAISSKYRSNRWNNFKARFYGPYGRGAQVESCGIHLIYNKAQDHSQQTLQLFNVKRSHDDIEDHPHV</sequence>
<dbReference type="InterPro" id="IPR035897">
    <property type="entry name" value="Toll_tir_struct_dom_sf"/>
</dbReference>
<keyword evidence="1" id="KW-0433">Leucine-rich repeat</keyword>
<evidence type="ECO:0000256" key="1">
    <source>
        <dbReference type="ARBA" id="ARBA00022614"/>
    </source>
</evidence>